<name>X1I7M0_9ZZZZ</name>
<accession>X1I7M0</accession>
<gene>
    <name evidence="1" type="ORF">S03H2_42791</name>
</gene>
<reference evidence="1" key="1">
    <citation type="journal article" date="2014" name="Front. Microbiol.">
        <title>High frequency of phylogenetically diverse reductive dehalogenase-homologous genes in deep subseafloor sedimentary metagenomes.</title>
        <authorList>
            <person name="Kawai M."/>
            <person name="Futagami T."/>
            <person name="Toyoda A."/>
            <person name="Takaki Y."/>
            <person name="Nishi S."/>
            <person name="Hori S."/>
            <person name="Arai W."/>
            <person name="Tsubouchi T."/>
            <person name="Morono Y."/>
            <person name="Uchiyama I."/>
            <person name="Ito T."/>
            <person name="Fujiyama A."/>
            <person name="Inagaki F."/>
            <person name="Takami H."/>
        </authorList>
    </citation>
    <scope>NUCLEOTIDE SEQUENCE</scope>
    <source>
        <strain evidence="1">Expedition CK06-06</strain>
    </source>
</reference>
<dbReference type="EMBL" id="BARU01026657">
    <property type="protein sequence ID" value="GAH65280.1"/>
    <property type="molecule type" value="Genomic_DNA"/>
</dbReference>
<sequence length="51" mass="5958">MGRIAKADPTVWKIVQGKLYLNCSQNIKRKWEQDIPGYIEKANKNWPSVLK</sequence>
<organism evidence="1">
    <name type="scientific">marine sediment metagenome</name>
    <dbReference type="NCBI Taxonomy" id="412755"/>
    <lineage>
        <taxon>unclassified sequences</taxon>
        <taxon>metagenomes</taxon>
        <taxon>ecological metagenomes</taxon>
    </lineage>
</organism>
<comment type="caution">
    <text evidence="1">The sequence shown here is derived from an EMBL/GenBank/DDBJ whole genome shotgun (WGS) entry which is preliminary data.</text>
</comment>
<evidence type="ECO:0008006" key="2">
    <source>
        <dbReference type="Google" id="ProtNLM"/>
    </source>
</evidence>
<evidence type="ECO:0000313" key="1">
    <source>
        <dbReference type="EMBL" id="GAH65280.1"/>
    </source>
</evidence>
<protein>
    <recommendedName>
        <fullName evidence="2">YHS domain-containing protein</fullName>
    </recommendedName>
</protein>
<proteinExistence type="predicted"/>
<dbReference type="AlphaFoldDB" id="X1I7M0"/>